<evidence type="ECO:0000313" key="10">
    <source>
        <dbReference type="Proteomes" id="UP000031397"/>
    </source>
</evidence>
<dbReference type="InterPro" id="IPR051461">
    <property type="entry name" value="UPF0750_membrane"/>
</dbReference>
<dbReference type="GeneID" id="74912789"/>
<dbReference type="Gene3D" id="3.30.70.120">
    <property type="match status" value="1"/>
</dbReference>
<gene>
    <name evidence="9" type="ORF">LF543_03655</name>
    <name evidence="8" type="ORF">LfDm3_0082</name>
</gene>
<accession>A0A0C1M0I1</accession>
<dbReference type="Pfam" id="PF02588">
    <property type="entry name" value="YitT_membrane"/>
    <property type="match status" value="1"/>
</dbReference>
<reference evidence="8 10" key="1">
    <citation type="submission" date="2014-06" db="EMBL/GenBank/DDBJ databases">
        <title>Functional and comparative genomic analyses of the Drosophila gut microbiota identify candidate symbiosis factors.</title>
        <authorList>
            <person name="Newell P.D."/>
            <person name="Chaston J.M."/>
            <person name="Douglas A.E."/>
        </authorList>
    </citation>
    <scope>NUCLEOTIDE SEQUENCE [LARGE SCALE GENOMIC DNA]</scope>
    <source>
        <strain evidence="8 10">DmCS_002</strain>
    </source>
</reference>
<comment type="subcellular location">
    <subcellularLocation>
        <location evidence="1">Cell membrane</location>
        <topology evidence="1">Multi-pass membrane protein</topology>
    </subcellularLocation>
</comment>
<keyword evidence="2" id="KW-1003">Cell membrane</keyword>
<evidence type="ECO:0000256" key="5">
    <source>
        <dbReference type="ARBA" id="ARBA00023136"/>
    </source>
</evidence>
<protein>
    <submittedName>
        <fullName evidence="9">DUF2179 domain-containing protein</fullName>
    </submittedName>
    <submittedName>
        <fullName evidence="8">Integral membrane protein</fullName>
    </submittedName>
</protein>
<dbReference type="PATRIC" id="fig|1614.7.peg.74"/>
<dbReference type="GO" id="GO:0005886">
    <property type="term" value="C:plasma membrane"/>
    <property type="evidence" value="ECO:0007669"/>
    <property type="project" value="UniProtKB-SubCell"/>
</dbReference>
<dbReference type="Proteomes" id="UP000327194">
    <property type="component" value="Chromosome"/>
</dbReference>
<dbReference type="EMBL" id="CP045562">
    <property type="protein sequence ID" value="QFX92707.1"/>
    <property type="molecule type" value="Genomic_DNA"/>
</dbReference>
<dbReference type="PIRSF" id="PIRSF006483">
    <property type="entry name" value="Membrane_protein_YitT"/>
    <property type="match status" value="1"/>
</dbReference>
<evidence type="ECO:0000313" key="9">
    <source>
        <dbReference type="EMBL" id="QFX92707.1"/>
    </source>
</evidence>
<organism evidence="8 10">
    <name type="scientific">Fructilactobacillus fructivorans</name>
    <dbReference type="NCBI Taxonomy" id="1614"/>
    <lineage>
        <taxon>Bacteria</taxon>
        <taxon>Bacillati</taxon>
        <taxon>Bacillota</taxon>
        <taxon>Bacilli</taxon>
        <taxon>Lactobacillales</taxon>
        <taxon>Lactobacillaceae</taxon>
        <taxon>Fructilactobacillus</taxon>
    </lineage>
</organism>
<evidence type="ECO:0000256" key="4">
    <source>
        <dbReference type="ARBA" id="ARBA00022989"/>
    </source>
</evidence>
<proteinExistence type="predicted"/>
<evidence type="ECO:0000259" key="7">
    <source>
        <dbReference type="Pfam" id="PF10035"/>
    </source>
</evidence>
<feature type="transmembrane region" description="Helical" evidence="6">
    <location>
        <begin position="89"/>
        <end position="107"/>
    </location>
</feature>
<evidence type="ECO:0000256" key="2">
    <source>
        <dbReference type="ARBA" id="ARBA00022475"/>
    </source>
</evidence>
<dbReference type="Proteomes" id="UP000031397">
    <property type="component" value="Unassembled WGS sequence"/>
</dbReference>
<name>A0A0C1M0I1_9LACO</name>
<keyword evidence="4 6" id="KW-1133">Transmembrane helix</keyword>
<dbReference type="CDD" id="cd16380">
    <property type="entry name" value="YitT_C"/>
    <property type="match status" value="1"/>
</dbReference>
<dbReference type="RefSeq" id="WP_010021367.1">
    <property type="nucleotide sequence ID" value="NZ_AZDS01000001.1"/>
</dbReference>
<evidence type="ECO:0000313" key="11">
    <source>
        <dbReference type="Proteomes" id="UP000327194"/>
    </source>
</evidence>
<dbReference type="InterPro" id="IPR003740">
    <property type="entry name" value="YitT"/>
</dbReference>
<dbReference type="InterPro" id="IPR019264">
    <property type="entry name" value="DUF2179"/>
</dbReference>
<feature type="transmembrane region" description="Helical" evidence="6">
    <location>
        <begin position="60"/>
        <end position="82"/>
    </location>
</feature>
<dbReference type="PANTHER" id="PTHR33545">
    <property type="entry name" value="UPF0750 MEMBRANE PROTEIN YITT-RELATED"/>
    <property type="match status" value="1"/>
</dbReference>
<evidence type="ECO:0000256" key="3">
    <source>
        <dbReference type="ARBA" id="ARBA00022692"/>
    </source>
</evidence>
<reference evidence="9 11" key="2">
    <citation type="submission" date="2019-10" db="EMBL/GenBank/DDBJ databases">
        <title>Genome sequencing of Lactobacillus fructivorans.</title>
        <authorList>
            <person name="Kim K."/>
        </authorList>
    </citation>
    <scope>NUCLEOTIDE SEQUENCE [LARGE SCALE GENOMIC DNA]</scope>
    <source>
        <strain evidence="9 11">LF543</strain>
    </source>
</reference>
<feature type="domain" description="DUF2179" evidence="7">
    <location>
        <begin position="229"/>
        <end position="284"/>
    </location>
</feature>
<evidence type="ECO:0000256" key="1">
    <source>
        <dbReference type="ARBA" id="ARBA00004651"/>
    </source>
</evidence>
<keyword evidence="5 6" id="KW-0472">Membrane</keyword>
<dbReference type="Pfam" id="PF10035">
    <property type="entry name" value="DUF2179"/>
    <property type="match status" value="1"/>
</dbReference>
<feature type="transmembrane region" description="Helical" evidence="6">
    <location>
        <begin position="20"/>
        <end position="40"/>
    </location>
</feature>
<dbReference type="AlphaFoldDB" id="A0A0C1M0I1"/>
<keyword evidence="10" id="KW-1185">Reference proteome</keyword>
<dbReference type="PANTHER" id="PTHR33545:SF5">
    <property type="entry name" value="UPF0750 MEMBRANE PROTEIN YITT"/>
    <property type="match status" value="1"/>
</dbReference>
<dbReference type="KEGG" id="lfv:LF543_03655"/>
<keyword evidence="3 6" id="KW-0812">Transmembrane</keyword>
<evidence type="ECO:0000256" key="6">
    <source>
        <dbReference type="SAM" id="Phobius"/>
    </source>
</evidence>
<dbReference type="InterPro" id="IPR015867">
    <property type="entry name" value="N-reg_PII/ATP_PRibTrfase_C"/>
</dbReference>
<dbReference type="EMBL" id="JOJZ01000007">
    <property type="protein sequence ID" value="KID42630.1"/>
    <property type="molecule type" value="Genomic_DNA"/>
</dbReference>
<feature type="transmembrane region" description="Helical" evidence="6">
    <location>
        <begin position="156"/>
        <end position="176"/>
    </location>
</feature>
<dbReference type="OrthoDB" id="2417289at2"/>
<sequence length="292" mass="32501">MDDVQKILKRHQYISKLSTAFVYGIMVSIAMNFFWTPGHIYSSGVTGFAQLLNTLTERYFPFTISAALGLFLLNIPMFILSWKQIGHQFTMFTFVSVVVASVMIKILRPLTLTTDPLICAIFGGAINGFGVGLSLKNGISTGGLDILGIVIQRKTGKSIGTINLIFNTFIILSAGFFYGWPYAFYSAIGVLVNAKAMDLAYTRQQIVQVMVVTDRPKTVVDSIQNHLRRGITIIHNAEGAYNHKKKSVLFTSISRYEMTEFDAALNESDPDAFGVVVDVDKVFGNFYEKKRK</sequence>
<evidence type="ECO:0000313" key="8">
    <source>
        <dbReference type="EMBL" id="KID42630.1"/>
    </source>
</evidence>
<feature type="transmembrane region" description="Helical" evidence="6">
    <location>
        <begin position="113"/>
        <end position="135"/>
    </location>
</feature>